<name>A0A1G4BEP2_9PEZI</name>
<dbReference type="OrthoDB" id="529273at2759"/>
<sequence>MWPKPSFPTTSTPSTLPRCLFADQLRIVQFNSVLVGVHGAGIMHNMFLREGGAAVVEIQPSSMFYEGFRRMARMMGQTYVSNHVDMVGAEDWSKRSKRSKRYVGKRERWHYADIRIDEDRFIELITQVVDSLVYNDTLGMDGMDGP</sequence>
<dbReference type="PANTHER" id="PTHR20961:SF148">
    <property type="entry name" value="EGF DOMAIN-SPECIFIC O-LINKED N-ACETYLGLUCOSAMINE TRANSFERASE"/>
    <property type="match status" value="1"/>
</dbReference>
<reference evidence="2 3" key="1">
    <citation type="submission" date="2016-09" db="EMBL/GenBank/DDBJ databases">
        <authorList>
            <person name="Capua I."/>
            <person name="De Benedictis P."/>
            <person name="Joannis T."/>
            <person name="Lombin L.H."/>
            <person name="Cattoli G."/>
        </authorList>
    </citation>
    <scope>NUCLEOTIDE SEQUENCE [LARGE SCALE GENOMIC DNA]</scope>
    <source>
        <strain evidence="2 3">IMI 309357</strain>
    </source>
</reference>
<dbReference type="EMBL" id="MJBS01000033">
    <property type="protein sequence ID" value="OHE99772.1"/>
    <property type="molecule type" value="Genomic_DNA"/>
</dbReference>
<dbReference type="AlphaFoldDB" id="A0A1G4BEP2"/>
<dbReference type="GeneID" id="34558065"/>
<dbReference type="Proteomes" id="UP000176998">
    <property type="component" value="Unassembled WGS sequence"/>
</dbReference>
<keyword evidence="3" id="KW-1185">Reference proteome</keyword>
<accession>A0A1G4BEP2</accession>
<gene>
    <name evidence="2" type="ORF">CORC01_04908</name>
</gene>
<dbReference type="InterPro" id="IPR007657">
    <property type="entry name" value="Glycosyltransferase_61"/>
</dbReference>
<dbReference type="PANTHER" id="PTHR20961">
    <property type="entry name" value="GLYCOSYLTRANSFERASE"/>
    <property type="match status" value="1"/>
</dbReference>
<evidence type="ECO:0000313" key="2">
    <source>
        <dbReference type="EMBL" id="OHE99772.1"/>
    </source>
</evidence>
<evidence type="ECO:0000313" key="3">
    <source>
        <dbReference type="Proteomes" id="UP000176998"/>
    </source>
</evidence>
<dbReference type="RefSeq" id="XP_022476917.1">
    <property type="nucleotide sequence ID" value="XM_022616555.1"/>
</dbReference>
<comment type="caution">
    <text evidence="2">The sequence shown here is derived from an EMBL/GenBank/DDBJ whole genome shotgun (WGS) entry which is preliminary data.</text>
</comment>
<evidence type="ECO:0000256" key="1">
    <source>
        <dbReference type="ARBA" id="ARBA00022824"/>
    </source>
</evidence>
<keyword evidence="1" id="KW-0256">Endoplasmic reticulum</keyword>
<proteinExistence type="predicted"/>
<protein>
    <submittedName>
        <fullName evidence="2">DUF563 domain-containing protein</fullName>
    </submittedName>
</protein>
<organism evidence="2 3">
    <name type="scientific">Colletotrichum orchidophilum</name>
    <dbReference type="NCBI Taxonomy" id="1209926"/>
    <lineage>
        <taxon>Eukaryota</taxon>
        <taxon>Fungi</taxon>
        <taxon>Dikarya</taxon>
        <taxon>Ascomycota</taxon>
        <taxon>Pezizomycotina</taxon>
        <taxon>Sordariomycetes</taxon>
        <taxon>Hypocreomycetidae</taxon>
        <taxon>Glomerellales</taxon>
        <taxon>Glomerellaceae</taxon>
        <taxon>Colletotrichum</taxon>
    </lineage>
</organism>
<dbReference type="STRING" id="1209926.A0A1G4BEP2"/>
<dbReference type="GO" id="GO:0016757">
    <property type="term" value="F:glycosyltransferase activity"/>
    <property type="evidence" value="ECO:0007669"/>
    <property type="project" value="InterPro"/>
</dbReference>